<evidence type="ECO:0000256" key="7">
    <source>
        <dbReference type="ARBA" id="ARBA00022824"/>
    </source>
</evidence>
<feature type="transmembrane region" description="Helical" evidence="10">
    <location>
        <begin position="362"/>
        <end position="386"/>
    </location>
</feature>
<evidence type="ECO:0000256" key="2">
    <source>
        <dbReference type="ARBA" id="ARBA00004922"/>
    </source>
</evidence>
<feature type="transmembrane region" description="Helical" evidence="10">
    <location>
        <begin position="212"/>
        <end position="229"/>
    </location>
</feature>
<feature type="transmembrane region" description="Helical" evidence="10">
    <location>
        <begin position="515"/>
        <end position="535"/>
    </location>
</feature>
<evidence type="ECO:0000313" key="12">
    <source>
        <dbReference type="Proteomes" id="UP001642520"/>
    </source>
</evidence>
<feature type="transmembrane region" description="Helical" evidence="10">
    <location>
        <begin position="153"/>
        <end position="169"/>
    </location>
</feature>
<evidence type="ECO:0000256" key="3">
    <source>
        <dbReference type="ARBA" id="ARBA00008715"/>
    </source>
</evidence>
<proteinExistence type="inferred from homology"/>
<protein>
    <recommendedName>
        <fullName evidence="10">Alpha-1,3-glucosyltransferase</fullName>
        <ecNumber evidence="10">2.4.1.-</ecNumber>
    </recommendedName>
</protein>
<comment type="caution">
    <text evidence="11">The sequence shown here is derived from an EMBL/GenBank/DDBJ whole genome shotgun (WGS) entry which is preliminary data.</text>
</comment>
<evidence type="ECO:0000256" key="8">
    <source>
        <dbReference type="ARBA" id="ARBA00022989"/>
    </source>
</evidence>
<feature type="transmembrane region" description="Helical" evidence="10">
    <location>
        <begin position="241"/>
        <end position="262"/>
    </location>
</feature>
<feature type="transmembrane region" description="Helical" evidence="10">
    <location>
        <begin position="338"/>
        <end position="356"/>
    </location>
</feature>
<sequence length="545" mass="64160">MQAITQSVFISLLALLWRWCITYHSYSGQGKPPMFGDYEAQRHWQEITLNIPIEKWYMNTTENDLQYWGLDYPPLTAYHSFTLGYIANKINSSYVKLHESRGISTEDHKYFMRLSVLFVDILIYIPSIIYFISINQVSKNLEEELTIFGLRKRYIYLLIMLIYPGLILIDHGHFQYNSLSLGLFVSAVTAMLQGSFIVGSILFVAALNYKQMELYHALPIFFYILGKHLPVKRQLWSRFNLIMLLCISVTVVTTFLIIWLPFIKNFEIFTNVIFRLFPLARGVFEDKVANIWCTFNVVYKLRNAISNVVLAKICLIVTTLAVLPSCINLYLNPQRERFIMSLINCSLAFFLFSFQVHEKSILLVAIPVLLHFQSDSFPCFWFLIISHLSMLPLFIKDGLYMAYCSTLIFYYLFVMWVCPDMFNNNELLNNVNSKKQMHITLNSRQIKVKLKSNRNKLSFIKLKQDLVQYFKNYFIFLNYTLSYRKKVLFSCSVLGIIVLSIISRFLHPPTKYPDLFTLLISMYSCGHFILFYLYFNYKQFVYKEI</sequence>
<gene>
    <name evidence="11" type="ORF">XYLVIOL_LOCUS9862</name>
</gene>
<feature type="transmembrane region" description="Helical" evidence="10">
    <location>
        <begin position="309"/>
        <end position="331"/>
    </location>
</feature>
<keyword evidence="4 10" id="KW-0328">Glycosyltransferase</keyword>
<dbReference type="Proteomes" id="UP001642520">
    <property type="component" value="Unassembled WGS sequence"/>
</dbReference>
<dbReference type="EC" id="2.4.1.-" evidence="10"/>
<dbReference type="Pfam" id="PF03155">
    <property type="entry name" value="Alg6_Alg8"/>
    <property type="match status" value="1"/>
</dbReference>
<feature type="transmembrane region" description="Helical" evidence="10">
    <location>
        <begin position="6"/>
        <end position="26"/>
    </location>
</feature>
<evidence type="ECO:0000256" key="9">
    <source>
        <dbReference type="ARBA" id="ARBA00023136"/>
    </source>
</evidence>
<evidence type="ECO:0000256" key="6">
    <source>
        <dbReference type="ARBA" id="ARBA00022692"/>
    </source>
</evidence>
<evidence type="ECO:0000256" key="1">
    <source>
        <dbReference type="ARBA" id="ARBA00004477"/>
    </source>
</evidence>
<reference evidence="11 12" key="1">
    <citation type="submission" date="2024-08" db="EMBL/GenBank/DDBJ databases">
        <authorList>
            <person name="Will J Nash"/>
            <person name="Angela Man"/>
            <person name="Seanna McTaggart"/>
            <person name="Kendall Baker"/>
            <person name="Tom Barker"/>
            <person name="Leah Catchpole"/>
            <person name="Alex Durrant"/>
            <person name="Karim Gharbi"/>
            <person name="Naomi Irish"/>
            <person name="Gemy Kaithakottil"/>
            <person name="Debby Ku"/>
            <person name="Aaliyah Providence"/>
            <person name="Felix Shaw"/>
            <person name="David Swarbreck"/>
            <person name="Chris Watkins"/>
            <person name="Ann M. McCartney"/>
            <person name="Giulio Formenti"/>
            <person name="Alice Mouton"/>
            <person name="Noel Vella"/>
            <person name="Bjorn M von Reumont"/>
            <person name="Adriana Vella"/>
            <person name="Wilfried Haerty"/>
        </authorList>
    </citation>
    <scope>NUCLEOTIDE SEQUENCE [LARGE SCALE GENOMIC DNA]</scope>
</reference>
<feature type="transmembrane region" description="Helical" evidence="10">
    <location>
        <begin position="181"/>
        <end position="206"/>
    </location>
</feature>
<comment type="pathway">
    <text evidence="2 10">Protein modification; protein glycosylation.</text>
</comment>
<name>A0ABP1PAP7_XYLVO</name>
<organism evidence="11 12">
    <name type="scientific">Xylocopa violacea</name>
    <name type="common">Violet carpenter bee</name>
    <name type="synonym">Apis violacea</name>
    <dbReference type="NCBI Taxonomy" id="135666"/>
    <lineage>
        <taxon>Eukaryota</taxon>
        <taxon>Metazoa</taxon>
        <taxon>Ecdysozoa</taxon>
        <taxon>Arthropoda</taxon>
        <taxon>Hexapoda</taxon>
        <taxon>Insecta</taxon>
        <taxon>Pterygota</taxon>
        <taxon>Neoptera</taxon>
        <taxon>Endopterygota</taxon>
        <taxon>Hymenoptera</taxon>
        <taxon>Apocrita</taxon>
        <taxon>Aculeata</taxon>
        <taxon>Apoidea</taxon>
        <taxon>Anthophila</taxon>
        <taxon>Apidae</taxon>
        <taxon>Xylocopa</taxon>
        <taxon>Xylocopa</taxon>
    </lineage>
</organism>
<comment type="subcellular location">
    <subcellularLocation>
        <location evidence="1 10">Endoplasmic reticulum membrane</location>
        <topology evidence="1 10">Multi-pass membrane protein</topology>
    </subcellularLocation>
</comment>
<keyword evidence="12" id="KW-1185">Reference proteome</keyword>
<comment type="similarity">
    <text evidence="3 10">Belongs to the ALG6/ALG8 glucosyltransferase family.</text>
</comment>
<dbReference type="EMBL" id="CAXAJV020001300">
    <property type="protein sequence ID" value="CAL7950277.1"/>
    <property type="molecule type" value="Genomic_DNA"/>
</dbReference>
<dbReference type="InterPro" id="IPR004856">
    <property type="entry name" value="Glyco_trans_ALG6/ALG8"/>
</dbReference>
<feature type="transmembrane region" description="Helical" evidence="10">
    <location>
        <begin position="110"/>
        <end position="133"/>
    </location>
</feature>
<keyword evidence="6 10" id="KW-0812">Transmembrane</keyword>
<feature type="transmembrane region" description="Helical" evidence="10">
    <location>
        <begin position="487"/>
        <end position="506"/>
    </location>
</feature>
<keyword evidence="7 10" id="KW-0256">Endoplasmic reticulum</keyword>
<accession>A0ABP1PAP7</accession>
<keyword evidence="8 10" id="KW-1133">Transmembrane helix</keyword>
<feature type="transmembrane region" description="Helical" evidence="10">
    <location>
        <begin position="398"/>
        <end position="417"/>
    </location>
</feature>
<evidence type="ECO:0000256" key="10">
    <source>
        <dbReference type="RuleBase" id="RU363110"/>
    </source>
</evidence>
<dbReference type="PANTHER" id="PTHR12413">
    <property type="entry name" value="DOLICHYL GLYCOSYLTRANSFERASE"/>
    <property type="match status" value="1"/>
</dbReference>
<keyword evidence="9 10" id="KW-0472">Membrane</keyword>
<keyword evidence="5 10" id="KW-0808">Transferase</keyword>
<evidence type="ECO:0000256" key="4">
    <source>
        <dbReference type="ARBA" id="ARBA00022676"/>
    </source>
</evidence>
<evidence type="ECO:0000256" key="5">
    <source>
        <dbReference type="ARBA" id="ARBA00022679"/>
    </source>
</evidence>
<dbReference type="PANTHER" id="PTHR12413:SF1">
    <property type="entry name" value="DOLICHYL PYROPHOSPHATE MAN9GLCNAC2 ALPHA-1,3-GLUCOSYLTRANSFERASE"/>
    <property type="match status" value="1"/>
</dbReference>
<evidence type="ECO:0000313" key="11">
    <source>
        <dbReference type="EMBL" id="CAL7950277.1"/>
    </source>
</evidence>